<feature type="transmembrane region" description="Helical" evidence="8">
    <location>
        <begin position="66"/>
        <end position="83"/>
    </location>
</feature>
<feature type="transmembrane region" description="Helical" evidence="8">
    <location>
        <begin position="29"/>
        <end position="54"/>
    </location>
</feature>
<feature type="transmembrane region" description="Helical" evidence="8">
    <location>
        <begin position="163"/>
        <end position="190"/>
    </location>
</feature>
<evidence type="ECO:0000256" key="3">
    <source>
        <dbReference type="ARBA" id="ARBA00022448"/>
    </source>
</evidence>
<feature type="transmembrane region" description="Helical" evidence="8">
    <location>
        <begin position="95"/>
        <end position="116"/>
    </location>
</feature>
<dbReference type="InterPro" id="IPR002524">
    <property type="entry name" value="Cation_efflux"/>
</dbReference>
<dbReference type="InterPro" id="IPR058533">
    <property type="entry name" value="Cation_efflux_TM"/>
</dbReference>
<evidence type="ECO:0000256" key="8">
    <source>
        <dbReference type="SAM" id="Phobius"/>
    </source>
</evidence>
<keyword evidence="4 8" id="KW-0812">Transmembrane</keyword>
<evidence type="ECO:0000313" key="12">
    <source>
        <dbReference type="Proteomes" id="UP001499967"/>
    </source>
</evidence>
<evidence type="ECO:0000256" key="5">
    <source>
        <dbReference type="ARBA" id="ARBA00022989"/>
    </source>
</evidence>
<dbReference type="NCBIfam" id="TIGR01297">
    <property type="entry name" value="CDF"/>
    <property type="match status" value="1"/>
</dbReference>
<evidence type="ECO:0000259" key="9">
    <source>
        <dbReference type="Pfam" id="PF01545"/>
    </source>
</evidence>
<dbReference type="SUPFAM" id="SSF161111">
    <property type="entry name" value="Cation efflux protein transmembrane domain-like"/>
    <property type="match status" value="1"/>
</dbReference>
<dbReference type="PANTHER" id="PTHR11562:SF17">
    <property type="entry name" value="RE54080P-RELATED"/>
    <property type="match status" value="1"/>
</dbReference>
<keyword evidence="6" id="KW-0406">Ion transport</keyword>
<evidence type="ECO:0000256" key="2">
    <source>
        <dbReference type="ARBA" id="ARBA00008873"/>
    </source>
</evidence>
<comment type="similarity">
    <text evidence="2">Belongs to the cation diffusion facilitator (CDF) transporter (TC 2.A.4) family. SLC30A subfamily.</text>
</comment>
<proteinExistence type="inferred from homology"/>
<keyword evidence="7 8" id="KW-0472">Membrane</keyword>
<evidence type="ECO:0000256" key="6">
    <source>
        <dbReference type="ARBA" id="ARBA00023065"/>
    </source>
</evidence>
<accession>A0ABN1QKK3</accession>
<gene>
    <name evidence="11" type="ORF">GCM10009559_41200</name>
</gene>
<dbReference type="Gene3D" id="1.20.1510.10">
    <property type="entry name" value="Cation efflux protein transmembrane domain"/>
    <property type="match status" value="1"/>
</dbReference>
<reference evidence="11 12" key="1">
    <citation type="journal article" date="2019" name="Int. J. Syst. Evol. Microbiol.">
        <title>The Global Catalogue of Microorganisms (GCM) 10K type strain sequencing project: providing services to taxonomists for standard genome sequencing and annotation.</title>
        <authorList>
            <consortium name="The Broad Institute Genomics Platform"/>
            <consortium name="The Broad Institute Genome Sequencing Center for Infectious Disease"/>
            <person name="Wu L."/>
            <person name="Ma J."/>
        </authorList>
    </citation>
    <scope>NUCLEOTIDE SEQUENCE [LARGE SCALE GENOMIC DNA]</scope>
    <source>
        <strain evidence="11 12">JCM 11117</strain>
    </source>
</reference>
<feature type="domain" description="Cation efflux protein transmembrane" evidence="9">
    <location>
        <begin position="30"/>
        <end position="221"/>
    </location>
</feature>
<dbReference type="PANTHER" id="PTHR11562">
    <property type="entry name" value="CATION EFFLUX PROTEIN/ ZINC TRANSPORTER"/>
    <property type="match status" value="1"/>
</dbReference>
<dbReference type="SUPFAM" id="SSF160240">
    <property type="entry name" value="Cation efflux protein cytoplasmic domain-like"/>
    <property type="match status" value="1"/>
</dbReference>
<feature type="domain" description="Cation efflux protein cytoplasmic" evidence="10">
    <location>
        <begin position="226"/>
        <end position="299"/>
    </location>
</feature>
<evidence type="ECO:0000256" key="1">
    <source>
        <dbReference type="ARBA" id="ARBA00004141"/>
    </source>
</evidence>
<evidence type="ECO:0000256" key="7">
    <source>
        <dbReference type="ARBA" id="ARBA00023136"/>
    </source>
</evidence>
<sequence length="311" mass="32346">MFAAMGAGHGHGTDAAAATSASGRHVRRLAISLGVLLASLVLQVVVGLLTSSLALLSDAGHNFTDVLGMGMALAAITAARAARSDDKRTFGLYRAEVLAALANAVLLFGVAGWVVLEAVQRFADPPEVPGLPIVLTALVGLAANLFVFALLRRGAQESLNIRGAYLEVIADTLGSVGVLLAGAVTLLFGWRYADPIVAIGIGLFILPRTWSLGRQALRILVQAAPAHVDVAAVRAELGALEGVQDVHDVHVWTLTSGMEVGSAHLTVGATCDPAVVLTSAQRLLTERHQLAHFTVQVEPPGSNTGCAELRW</sequence>
<comment type="subcellular location">
    <subcellularLocation>
        <location evidence="1">Membrane</location>
        <topology evidence="1">Multi-pass membrane protein</topology>
    </subcellularLocation>
</comment>
<comment type="caution">
    <text evidence="11">The sequence shown here is derived from an EMBL/GenBank/DDBJ whole genome shotgun (WGS) entry which is preliminary data.</text>
</comment>
<feature type="transmembrane region" description="Helical" evidence="8">
    <location>
        <begin position="196"/>
        <end position="213"/>
    </location>
</feature>
<dbReference type="EMBL" id="BAAAHP010000115">
    <property type="protein sequence ID" value="GAA0944022.1"/>
    <property type="molecule type" value="Genomic_DNA"/>
</dbReference>
<keyword evidence="3" id="KW-0813">Transport</keyword>
<organism evidence="11 12">
    <name type="scientific">Pseudonocardia zijingensis</name>
    <dbReference type="NCBI Taxonomy" id="153376"/>
    <lineage>
        <taxon>Bacteria</taxon>
        <taxon>Bacillati</taxon>
        <taxon>Actinomycetota</taxon>
        <taxon>Actinomycetes</taxon>
        <taxon>Pseudonocardiales</taxon>
        <taxon>Pseudonocardiaceae</taxon>
        <taxon>Pseudonocardia</taxon>
    </lineage>
</organism>
<dbReference type="InterPro" id="IPR027469">
    <property type="entry name" value="Cation_efflux_TMD_sf"/>
</dbReference>
<name>A0ABN1QKK3_9PSEU</name>
<evidence type="ECO:0000313" key="11">
    <source>
        <dbReference type="EMBL" id="GAA0944022.1"/>
    </source>
</evidence>
<dbReference type="InterPro" id="IPR027470">
    <property type="entry name" value="Cation_efflux_CTD"/>
</dbReference>
<protein>
    <submittedName>
        <fullName evidence="11">Cation diffusion facilitator family transporter</fullName>
    </submittedName>
</protein>
<evidence type="ECO:0000259" key="10">
    <source>
        <dbReference type="Pfam" id="PF16916"/>
    </source>
</evidence>
<dbReference type="InterPro" id="IPR036837">
    <property type="entry name" value="Cation_efflux_CTD_sf"/>
</dbReference>
<dbReference type="Proteomes" id="UP001499967">
    <property type="component" value="Unassembled WGS sequence"/>
</dbReference>
<keyword evidence="12" id="KW-1185">Reference proteome</keyword>
<feature type="transmembrane region" description="Helical" evidence="8">
    <location>
        <begin position="128"/>
        <end position="151"/>
    </location>
</feature>
<evidence type="ECO:0000256" key="4">
    <source>
        <dbReference type="ARBA" id="ARBA00022692"/>
    </source>
</evidence>
<dbReference type="Pfam" id="PF01545">
    <property type="entry name" value="Cation_efflux"/>
    <property type="match status" value="1"/>
</dbReference>
<dbReference type="Pfam" id="PF16916">
    <property type="entry name" value="ZT_dimer"/>
    <property type="match status" value="1"/>
</dbReference>
<keyword evidence="5 8" id="KW-1133">Transmembrane helix</keyword>
<dbReference type="InterPro" id="IPR050681">
    <property type="entry name" value="CDF/SLC30A"/>
</dbReference>